<organism evidence="4 5">
    <name type="scientific">Microbacterium flavum</name>
    <dbReference type="NCBI Taxonomy" id="415216"/>
    <lineage>
        <taxon>Bacteria</taxon>
        <taxon>Bacillati</taxon>
        <taxon>Actinomycetota</taxon>
        <taxon>Actinomycetes</taxon>
        <taxon>Micrococcales</taxon>
        <taxon>Microbacteriaceae</taxon>
        <taxon>Microbacterium</taxon>
    </lineage>
</organism>
<keyword evidence="5" id="KW-1185">Reference proteome</keyword>
<dbReference type="InterPro" id="IPR029057">
    <property type="entry name" value="PRTase-like"/>
</dbReference>
<dbReference type="CDD" id="cd06223">
    <property type="entry name" value="PRTases_typeI"/>
    <property type="match status" value="1"/>
</dbReference>
<dbReference type="Pfam" id="PF00156">
    <property type="entry name" value="Pribosyltran"/>
    <property type="match status" value="1"/>
</dbReference>
<dbReference type="PANTHER" id="PTHR47505">
    <property type="entry name" value="DNA UTILIZATION PROTEIN YHGH"/>
    <property type="match status" value="1"/>
</dbReference>
<dbReference type="EMBL" id="JAFLHG010000007">
    <property type="protein sequence ID" value="MBT8798247.1"/>
    <property type="molecule type" value="Genomic_DNA"/>
</dbReference>
<evidence type="ECO:0000259" key="3">
    <source>
        <dbReference type="Pfam" id="PF00156"/>
    </source>
</evidence>
<sequence>MRGRAHPGGWSGAVRRAGAEALSVVFPVWCAGCDAPDTALCDQCRPALIPTPIARVAGEVPVHAGLVFEGVAARVVRAAKEEGRTGLLRALAPALECAVAASLAAATAGPVVLVPVPTSPAAMRRRGFRVVELIARRAGLPVRRLLVVSTAAGDQRRLGRDDRARNVAGSMRVRGSRGAEGVRVILLDDVVTTGATLREAARALTAAGAVVVGAAAVASTPRRRRMPERALSRELGGDISPAPR</sequence>
<dbReference type="PANTHER" id="PTHR47505:SF1">
    <property type="entry name" value="DNA UTILIZATION PROTEIN YHGH"/>
    <property type="match status" value="1"/>
</dbReference>
<dbReference type="SUPFAM" id="SSF53271">
    <property type="entry name" value="PRTase-like"/>
    <property type="match status" value="1"/>
</dbReference>
<evidence type="ECO:0000256" key="2">
    <source>
        <dbReference type="SAM" id="MobiDB-lite"/>
    </source>
</evidence>
<evidence type="ECO:0000313" key="4">
    <source>
        <dbReference type="EMBL" id="MBT8798247.1"/>
    </source>
</evidence>
<dbReference type="InterPro" id="IPR000836">
    <property type="entry name" value="PRTase_dom"/>
</dbReference>
<name>A0ABS5XWD9_9MICO</name>
<dbReference type="Gene3D" id="3.40.50.2020">
    <property type="match status" value="1"/>
</dbReference>
<feature type="compositionally biased region" description="Basic and acidic residues" evidence="2">
    <location>
        <begin position="227"/>
        <end position="236"/>
    </location>
</feature>
<feature type="region of interest" description="Disordered" evidence="2">
    <location>
        <begin position="221"/>
        <end position="244"/>
    </location>
</feature>
<accession>A0ABS5XWD9</accession>
<evidence type="ECO:0000313" key="5">
    <source>
        <dbReference type="Proteomes" id="UP000740605"/>
    </source>
</evidence>
<reference evidence="4 5" key="1">
    <citation type="submission" date="2021-03" db="EMBL/GenBank/DDBJ databases">
        <title>Microbacterium pauli sp. nov., isolated from microfiltered milk.</title>
        <authorList>
            <person name="Bellassi P."/>
            <person name="Fontana A."/>
            <person name="Callegari M.L."/>
            <person name="Lorenzo M."/>
            <person name="Cappa F."/>
        </authorList>
    </citation>
    <scope>NUCLEOTIDE SEQUENCE [LARGE SCALE GENOMIC DNA]</scope>
    <source>
        <strain evidence="4 5">DSM 18909</strain>
    </source>
</reference>
<comment type="similarity">
    <text evidence="1">Belongs to the ComF/GntX family.</text>
</comment>
<proteinExistence type="inferred from homology"/>
<gene>
    <name evidence="4" type="ORF">J0P97_09200</name>
</gene>
<feature type="domain" description="Phosphoribosyltransferase" evidence="3">
    <location>
        <begin position="124"/>
        <end position="228"/>
    </location>
</feature>
<dbReference type="Proteomes" id="UP000740605">
    <property type="component" value="Unassembled WGS sequence"/>
</dbReference>
<evidence type="ECO:0000256" key="1">
    <source>
        <dbReference type="ARBA" id="ARBA00008007"/>
    </source>
</evidence>
<dbReference type="InterPro" id="IPR051910">
    <property type="entry name" value="ComF/GntX_DNA_util-trans"/>
</dbReference>
<protein>
    <submittedName>
        <fullName evidence="4">ComF family protein</fullName>
    </submittedName>
</protein>
<comment type="caution">
    <text evidence="4">The sequence shown here is derived from an EMBL/GenBank/DDBJ whole genome shotgun (WGS) entry which is preliminary data.</text>
</comment>